<dbReference type="EMBL" id="KQ030527">
    <property type="protein sequence ID" value="KJZ74261.1"/>
    <property type="molecule type" value="Genomic_DNA"/>
</dbReference>
<evidence type="ECO:0000256" key="3">
    <source>
        <dbReference type="PIRSR" id="PIRSR000137-1"/>
    </source>
</evidence>
<name>A0A0F7ZJB1_9HYPO</name>
<protein>
    <recommendedName>
        <fullName evidence="7 8">Glucose-methanol-choline oxidoreductase N-terminal domain-containing protein</fullName>
    </recommendedName>
</protein>
<dbReference type="PANTHER" id="PTHR11552:SF138">
    <property type="entry name" value="DEHYDROGENASE PKFF-RELATED"/>
    <property type="match status" value="1"/>
</dbReference>
<evidence type="ECO:0000256" key="6">
    <source>
        <dbReference type="SAM" id="SignalP"/>
    </source>
</evidence>
<organism evidence="9 10">
    <name type="scientific">Hirsutella minnesotensis 3608</name>
    <dbReference type="NCBI Taxonomy" id="1043627"/>
    <lineage>
        <taxon>Eukaryota</taxon>
        <taxon>Fungi</taxon>
        <taxon>Dikarya</taxon>
        <taxon>Ascomycota</taxon>
        <taxon>Pezizomycotina</taxon>
        <taxon>Sordariomycetes</taxon>
        <taxon>Hypocreomycetidae</taxon>
        <taxon>Hypocreales</taxon>
        <taxon>Ophiocordycipitaceae</taxon>
        <taxon>Hirsutella</taxon>
    </lineage>
</organism>
<evidence type="ECO:0000256" key="4">
    <source>
        <dbReference type="PIRSR" id="PIRSR000137-2"/>
    </source>
</evidence>
<comment type="similarity">
    <text evidence="1 5">Belongs to the GMC oxidoreductase family.</text>
</comment>
<dbReference type="Proteomes" id="UP000054481">
    <property type="component" value="Unassembled WGS sequence"/>
</dbReference>
<dbReference type="GO" id="GO:0044550">
    <property type="term" value="P:secondary metabolite biosynthetic process"/>
    <property type="evidence" value="ECO:0007669"/>
    <property type="project" value="TreeGrafter"/>
</dbReference>
<feature type="binding site" evidence="4">
    <location>
        <begin position="583"/>
        <end position="584"/>
    </location>
    <ligand>
        <name>FAD</name>
        <dbReference type="ChEBI" id="CHEBI:57692"/>
    </ligand>
</feature>
<dbReference type="PROSITE" id="PS00623">
    <property type="entry name" value="GMC_OXRED_1"/>
    <property type="match status" value="1"/>
</dbReference>
<dbReference type="Gene3D" id="3.50.50.60">
    <property type="entry name" value="FAD/NAD(P)-binding domain"/>
    <property type="match status" value="1"/>
</dbReference>
<feature type="domain" description="Glucose-methanol-choline oxidoreductase N-terminal" evidence="7">
    <location>
        <begin position="153"/>
        <end position="176"/>
    </location>
</feature>
<dbReference type="GO" id="GO:0050660">
    <property type="term" value="F:flavin adenine dinucleotide binding"/>
    <property type="evidence" value="ECO:0007669"/>
    <property type="project" value="InterPro"/>
</dbReference>
<reference evidence="9 10" key="1">
    <citation type="journal article" date="2014" name="Genome Biol. Evol.">
        <title>Comparative genomics and transcriptomics analyses reveal divergent lifestyle features of nematode endoparasitic fungus Hirsutella minnesotensis.</title>
        <authorList>
            <person name="Lai Y."/>
            <person name="Liu K."/>
            <person name="Zhang X."/>
            <person name="Zhang X."/>
            <person name="Li K."/>
            <person name="Wang N."/>
            <person name="Shu C."/>
            <person name="Wu Y."/>
            <person name="Wang C."/>
            <person name="Bushley K.E."/>
            <person name="Xiang M."/>
            <person name="Liu X."/>
        </authorList>
    </citation>
    <scope>NUCLEOTIDE SEQUENCE [LARGE SCALE GENOMIC DNA]</scope>
    <source>
        <strain evidence="9 10">3608</strain>
    </source>
</reference>
<dbReference type="PIRSF" id="PIRSF000137">
    <property type="entry name" value="Alcohol_oxidase"/>
    <property type="match status" value="1"/>
</dbReference>
<evidence type="ECO:0000313" key="9">
    <source>
        <dbReference type="EMBL" id="KJZ74261.1"/>
    </source>
</evidence>
<proteinExistence type="inferred from homology"/>
<dbReference type="PROSITE" id="PS00624">
    <property type="entry name" value="GMC_OXRED_2"/>
    <property type="match status" value="1"/>
</dbReference>
<dbReference type="Pfam" id="PF05199">
    <property type="entry name" value="GMC_oxred_C"/>
    <property type="match status" value="1"/>
</dbReference>
<keyword evidence="4 5" id="KW-0274">FAD</keyword>
<evidence type="ECO:0000259" key="8">
    <source>
        <dbReference type="PROSITE" id="PS00624"/>
    </source>
</evidence>
<evidence type="ECO:0000313" key="10">
    <source>
        <dbReference type="Proteomes" id="UP000054481"/>
    </source>
</evidence>
<dbReference type="InterPro" id="IPR012132">
    <property type="entry name" value="GMC_OxRdtase"/>
</dbReference>
<dbReference type="InterPro" id="IPR000172">
    <property type="entry name" value="GMC_OxRdtase_N"/>
</dbReference>
<dbReference type="SUPFAM" id="SSF51905">
    <property type="entry name" value="FAD/NAD(P)-binding domain"/>
    <property type="match status" value="1"/>
</dbReference>
<keyword evidence="6" id="KW-0732">Signal</keyword>
<dbReference type="InterPro" id="IPR036188">
    <property type="entry name" value="FAD/NAD-bd_sf"/>
</dbReference>
<keyword evidence="2" id="KW-0325">Glycoprotein</keyword>
<evidence type="ECO:0000256" key="5">
    <source>
        <dbReference type="RuleBase" id="RU003968"/>
    </source>
</evidence>
<evidence type="ECO:0000256" key="1">
    <source>
        <dbReference type="ARBA" id="ARBA00010790"/>
    </source>
</evidence>
<dbReference type="GO" id="GO:0016614">
    <property type="term" value="F:oxidoreductase activity, acting on CH-OH group of donors"/>
    <property type="evidence" value="ECO:0007669"/>
    <property type="project" value="InterPro"/>
</dbReference>
<keyword evidence="5" id="KW-0285">Flavoprotein</keyword>
<comment type="cofactor">
    <cofactor evidence="4">
        <name>FAD</name>
        <dbReference type="ChEBI" id="CHEBI:57692"/>
    </cofactor>
</comment>
<gene>
    <name evidence="9" type="ORF">HIM_06267</name>
</gene>
<feature type="active site" description="Proton acceptor" evidence="3">
    <location>
        <position position="628"/>
    </location>
</feature>
<dbReference type="Gene3D" id="3.30.560.10">
    <property type="entry name" value="Glucose Oxidase, domain 3"/>
    <property type="match status" value="1"/>
</dbReference>
<dbReference type="AlphaFoldDB" id="A0A0F7ZJB1"/>
<dbReference type="InterPro" id="IPR007867">
    <property type="entry name" value="GMC_OxRtase_C"/>
</dbReference>
<dbReference type="Pfam" id="PF00732">
    <property type="entry name" value="GMC_oxred_N"/>
    <property type="match status" value="1"/>
</dbReference>
<evidence type="ECO:0000259" key="7">
    <source>
        <dbReference type="PROSITE" id="PS00623"/>
    </source>
</evidence>
<feature type="domain" description="Glucose-methanol-choline oxidoreductase N-terminal" evidence="8">
    <location>
        <begin position="347"/>
        <end position="361"/>
    </location>
</feature>
<feature type="active site" description="Proton donor" evidence="3">
    <location>
        <position position="584"/>
    </location>
</feature>
<dbReference type="SUPFAM" id="SSF54373">
    <property type="entry name" value="FAD-linked reductases, C-terminal domain"/>
    <property type="match status" value="1"/>
</dbReference>
<evidence type="ECO:0000256" key="2">
    <source>
        <dbReference type="ARBA" id="ARBA00023180"/>
    </source>
</evidence>
<dbReference type="OrthoDB" id="269227at2759"/>
<feature type="signal peptide" evidence="6">
    <location>
        <begin position="1"/>
        <end position="21"/>
    </location>
</feature>
<feature type="binding site" evidence="4">
    <location>
        <begin position="629"/>
        <end position="630"/>
    </location>
    <ligand>
        <name>FAD</name>
        <dbReference type="ChEBI" id="CHEBI:57692"/>
    </ligand>
</feature>
<accession>A0A0F7ZJB1</accession>
<keyword evidence="10" id="KW-1185">Reference proteome</keyword>
<dbReference type="PANTHER" id="PTHR11552">
    <property type="entry name" value="GLUCOSE-METHANOL-CHOLINE GMC OXIDOREDUCTASE"/>
    <property type="match status" value="1"/>
</dbReference>
<sequence>MHRPATLLGFVCMCWFTPGHADSSSFLAGPPLLSPKISEAVRQFMALKPIVFGNLGKLEGTPQRDEEFDYIVVGGGTAGNAIGVRLAEAGSRVAIVEAGAFYEIGKPVLGTTPGGDLFGIGADIDDSVPAVDWKFQTVPQAGANNRKVHIARGKCLGGSSALNFMIYHRGSKSSYDLWAKDVGDDTYRLSNFEKYFKKSVNFTPPNKSKRPANISDSTTYDPNDFLPTGKGGPVQVSYPNFVSPWGTWLEKGFQAIGLRKTDGFNKGQLIGYHYAQTTIRQSDATRSSSAEYVYSAQKKNVNSLKVFLKTHALKILFEDKTATGVKVQHKGSSYNLRAKKEVIVSAGAFQSPQLLMVSGIGPQDTLRRYNIPVISQLSGVGQNMWDHVFFGPSWPVKIPTLVGVLMNPVNLFKAAVEYLFQHAGDLSSNGLEFLGWEKLPEQYRQRFSAQTEQELAYFPADWPEVEYLDANGYIGNFGNLITGQPKDGKTYTTILGAVVAPISRGNVTIESANSLDSPVINPNWMTAKADQEVAVAWYRRMRDVWQSRPLQSIVDGEEKYPGENVQTDEQVLNTIRDSLMTVWHPACTCKMGKKSDPMAVVDNQARVFGVKGLRVVDASSMPLLPPGHPQSTIYALAEKIADDIIRGGQSSSEQNYG</sequence>
<feature type="chain" id="PRO_5002525764" description="Glucose-methanol-choline oxidoreductase N-terminal domain-containing protein" evidence="6">
    <location>
        <begin position="22"/>
        <end position="657"/>
    </location>
</feature>